<dbReference type="PANTHER" id="PTHR11475">
    <property type="entry name" value="OXIDASE/PEROXIDASE"/>
    <property type="match status" value="1"/>
</dbReference>
<dbReference type="EMBL" id="CAESAJ010000076">
    <property type="protein sequence ID" value="CAB4338762.1"/>
    <property type="molecule type" value="Genomic_DNA"/>
</dbReference>
<evidence type="ECO:0000256" key="1">
    <source>
        <dbReference type="ARBA" id="ARBA00004196"/>
    </source>
</evidence>
<dbReference type="GO" id="GO:0004601">
    <property type="term" value="F:peroxidase activity"/>
    <property type="evidence" value="ECO:0007669"/>
    <property type="project" value="InterPro"/>
</dbReference>
<dbReference type="PROSITE" id="PS50292">
    <property type="entry name" value="PEROXIDASE_3"/>
    <property type="match status" value="1"/>
</dbReference>
<dbReference type="InterPro" id="IPR011049">
    <property type="entry name" value="Serralysin-like_metalloprot_C"/>
</dbReference>
<comment type="subcellular location">
    <subcellularLocation>
        <location evidence="1">Cell envelope</location>
    </subcellularLocation>
    <subcellularLocation>
        <location evidence="2">Secreted</location>
    </subcellularLocation>
</comment>
<dbReference type="Gene3D" id="2.60.40.4270">
    <property type="entry name" value="Listeria-Bacteroides repeat domain"/>
    <property type="match status" value="1"/>
</dbReference>
<evidence type="ECO:0000256" key="3">
    <source>
        <dbReference type="ARBA" id="ARBA00022525"/>
    </source>
</evidence>
<dbReference type="SUPFAM" id="SSF48113">
    <property type="entry name" value="Heme-dependent peroxidases"/>
    <property type="match status" value="2"/>
</dbReference>
<keyword evidence="4" id="KW-0325">Glycoprotein</keyword>
<dbReference type="InterPro" id="IPR037120">
    <property type="entry name" value="Haem_peroxidase_sf_animal"/>
</dbReference>
<dbReference type="InterPro" id="IPR018511">
    <property type="entry name" value="Hemolysin-typ_Ca-bd_CS"/>
</dbReference>
<dbReference type="InterPro" id="IPR001343">
    <property type="entry name" value="Hemolysn_Ca-bd"/>
</dbReference>
<dbReference type="GO" id="GO:0006979">
    <property type="term" value="P:response to oxidative stress"/>
    <property type="evidence" value="ECO:0007669"/>
    <property type="project" value="InterPro"/>
</dbReference>
<dbReference type="GO" id="GO:0005509">
    <property type="term" value="F:calcium ion binding"/>
    <property type="evidence" value="ECO:0007669"/>
    <property type="project" value="InterPro"/>
</dbReference>
<dbReference type="NCBIfam" id="TIGR02543">
    <property type="entry name" value="List_Bact_rpt"/>
    <property type="match status" value="1"/>
</dbReference>
<dbReference type="Gene3D" id="2.150.10.10">
    <property type="entry name" value="Serralysin-like metalloprotease, C-terminal"/>
    <property type="match status" value="1"/>
</dbReference>
<dbReference type="InterPro" id="IPR019791">
    <property type="entry name" value="Haem_peroxidase_animal"/>
</dbReference>
<dbReference type="Pfam" id="PF00353">
    <property type="entry name" value="HemolysinCabind"/>
    <property type="match status" value="4"/>
</dbReference>
<dbReference type="PANTHER" id="PTHR11475:SF4">
    <property type="entry name" value="CHORION PEROXIDASE"/>
    <property type="match status" value="1"/>
</dbReference>
<protein>
    <submittedName>
        <fullName evidence="5">Unannotated protein</fullName>
    </submittedName>
</protein>
<dbReference type="InterPro" id="IPR013378">
    <property type="entry name" value="InlB-like_B-rpt"/>
</dbReference>
<dbReference type="Pfam" id="PF09479">
    <property type="entry name" value="Flg_new"/>
    <property type="match status" value="1"/>
</dbReference>
<dbReference type="Gene3D" id="1.10.640.10">
    <property type="entry name" value="Haem peroxidase domain superfamily, animal type"/>
    <property type="match status" value="1"/>
</dbReference>
<name>A0A6J5ZCF9_9ZZZZ</name>
<dbReference type="PRINTS" id="PR00313">
    <property type="entry name" value="CABNDNGRPT"/>
</dbReference>
<dbReference type="Pfam" id="PF03098">
    <property type="entry name" value="An_peroxidase"/>
    <property type="match status" value="4"/>
</dbReference>
<dbReference type="InterPro" id="IPR010255">
    <property type="entry name" value="Haem_peroxidase_sf"/>
</dbReference>
<gene>
    <name evidence="5" type="ORF">UFOPK3770_00779</name>
</gene>
<proteinExistence type="predicted"/>
<dbReference type="GO" id="GO:0030313">
    <property type="term" value="C:cell envelope"/>
    <property type="evidence" value="ECO:0007669"/>
    <property type="project" value="UniProtKB-SubCell"/>
</dbReference>
<keyword evidence="3" id="KW-0964">Secreted</keyword>
<evidence type="ECO:0000313" key="5">
    <source>
        <dbReference type="EMBL" id="CAB4338762.1"/>
    </source>
</evidence>
<dbReference type="SUPFAM" id="SSF51120">
    <property type="entry name" value="beta-Roll"/>
    <property type="match status" value="1"/>
</dbReference>
<dbReference type="InterPro" id="IPR042229">
    <property type="entry name" value="Listeria/Bacterioides_rpt_sf"/>
</dbReference>
<sequence length="1957" mass="204422">MQPANKPIFRVLITAAALILPVTVAAPAGAIGPATYSTPSGHLNITVNDLKYLLDQIKIGQAHALRTSTPLATLRPIGTTSASIIYPFDVTSADRCLLAVDIQAASSAALGSTGLTNVYPYLNTEVWGLRQVDGQCNNITNVVAQEAPTAVVDATSPAAPDTSAWGAADQQFPRLSPSALSNSDAYTLSPAQSAYQDPTDYVKDATPRIISNMVSDQSDDNLAAIAASDVANETLYGDSATYENSINATTSEVRRVAKIPNVTTDFNSSAGFNSWMTNFGQFYNHGVNLIPKSGKSVYIPLQQDDPLYVPSAANFMVLTRGAEADGESENYTTSYIDQSQSYGSHASQNFFLREYAFATTSGTPTPTGRLLEGIDVDYTTLPQAWLANRNVGGTLKNAIGGDDQGNGGLATWKEIKAQALLLGIGLSDHDVNAIPVIATDQYGAFIPGPGGMPMMLYTNGDDYAWVAGTASSPISTGSVGGGTTLTGLGSNWIAVSSGHAFLIDTMASAVPYNHSGLPLTPDADSIMDSPATIADGVHYDNESLDAHYIAGDGRVNENIGLSAMHHLFHSEHNTVATDIADILANHPDVTSDFRDEWMTGSEWDGERLYQAARIVNEMEYQHMAFDEFIGRISPSLPAFVAYDPTVKADVTAEFGSATYRLGHSMLNETIARSNPGTYYDAASNQDVSLLTGFTNPAQARLVSPVTVSSATKTGSNVVYTVPTGVTPPTVGEIVTIAGLDNPELNLVNALVDSRTAHSFTVSSKYEGGASGEATTLPGGNTSAASIEAPDGALVATVSVNDPGSRDGSKAFDYTPGESTAALAQGMSAQRANEIDEFVTDSVRNNLLGLPLDLASLNISRGRDVGIPTLNQFRTEHAASLTPYSSWNDFFNNLRNPASAVNFLAAYGTHPSITDPMSVASVTSASAVSNGDNKIAITYNSPDTAQIAVGNVITVTGLVDYNVTNAVVHSKDATSFTVRSAWPHSPTDPISFDDGASLRNDAPTAILGLAGSSIPTATSATVTTEPSIDERRIRAQAILDSNASDAINFLDSFGDWAEEETGLNYVDLWLGGLAESPAMQPVTPPLLGTTFQYVFEDQSLKLQNGDRFYYIGRLAGTNLGEEIPAQKLTNIVRRNTPSANAETSAESASGILGMNSPGFSIADCAWSDTPSYIPASAECPDDLITTTDGTLIYRGFSNTTGFSNRFSTLVSKLTGGGGDDALFGGAGNDVLNGGIGGDLIDGAEGNDRIMGLGGEDIQRGGEGDDVINTGESQLGDIANGNSGDDWLHCGNCTGALSEVFGQTGDDYLQGGKNADLLLQGGEGDDWIEGLAGFDWLQGDNGLLGGASPALYGGNDVIIGGAEVDTVFADAGDDIVFAGDGADAITSSYGFDWVSYQENKRLDNGGSKPGVYLDLSGVNPNPLNNNGDALLDTEAVSGSPGPDILVGGLGSDVTIPSVTGVAGSTYLVLPGAWPQMVSGMVVSGPGIGANATVIGHGDVAVVNGVTTTTVDLTVENTSTVTGPVDFTTYPLDDPALINGLSELVSGTPGWIKYTALDPAATQWTGGTVLLGGAGNDQLIPMGGENVLDGSASLRTCLTVTKDGDRYTTRSDTACDGGRGYTKMSLLSAAMDAGRISPSDVTVVREIVRSSAQVSSVTTTGTTATYTAANHTLTVGDFVSVIGASDSTFNIENVLVSAVSPTTFTVESTETPGTTELTAGRAKATDTLALPGASADYTVAPLTSLPSGVSVGYTITGPQSFVDTVYDVERIIYQQVPEENVVYTITYVYNSATGGETFRNDTYLVGGTSIVLPTPTRTNYTFAGWYLDEALNNKIGDAGELYVPTGEILELNLYAKWTEITVDPAAEAAAADLAARTIKAKKQFVAKALAKKVGVTMVSTKAKVTFTIARSSKKVCIKSGFKLKTLKAGKCKVTFTVQEPTSKTGKKPKAKKLIKTLVVK</sequence>
<accession>A0A6J5ZCF9</accession>
<evidence type="ECO:0000256" key="2">
    <source>
        <dbReference type="ARBA" id="ARBA00004613"/>
    </source>
</evidence>
<dbReference type="GO" id="GO:0020037">
    <property type="term" value="F:heme binding"/>
    <property type="evidence" value="ECO:0007669"/>
    <property type="project" value="InterPro"/>
</dbReference>
<dbReference type="PROSITE" id="PS00330">
    <property type="entry name" value="HEMOLYSIN_CALCIUM"/>
    <property type="match status" value="1"/>
</dbReference>
<organism evidence="5">
    <name type="scientific">freshwater metagenome</name>
    <dbReference type="NCBI Taxonomy" id="449393"/>
    <lineage>
        <taxon>unclassified sequences</taxon>
        <taxon>metagenomes</taxon>
        <taxon>ecological metagenomes</taxon>
    </lineage>
</organism>
<reference evidence="5" key="1">
    <citation type="submission" date="2020-05" db="EMBL/GenBank/DDBJ databases">
        <authorList>
            <person name="Chiriac C."/>
            <person name="Salcher M."/>
            <person name="Ghai R."/>
            <person name="Kavagutti S V."/>
        </authorList>
    </citation>
    <scope>NUCLEOTIDE SEQUENCE</scope>
</reference>
<evidence type="ECO:0000256" key="4">
    <source>
        <dbReference type="ARBA" id="ARBA00023180"/>
    </source>
</evidence>
<dbReference type="GO" id="GO:0005576">
    <property type="term" value="C:extracellular region"/>
    <property type="evidence" value="ECO:0007669"/>
    <property type="project" value="UniProtKB-SubCell"/>
</dbReference>